<reference evidence="1" key="1">
    <citation type="journal article" date="2021" name="Open Biol.">
        <title>Shared evolutionary footprints suggest mitochondrial oxidative damage underlies multiple complex I losses in fungi.</title>
        <authorList>
            <person name="Schikora-Tamarit M.A."/>
            <person name="Marcet-Houben M."/>
            <person name="Nosek J."/>
            <person name="Gabaldon T."/>
        </authorList>
    </citation>
    <scope>NUCLEOTIDE SEQUENCE</scope>
    <source>
        <strain evidence="1">NCAIM Y.01608</strain>
    </source>
</reference>
<comment type="caution">
    <text evidence="1">The sequence shown here is derived from an EMBL/GenBank/DDBJ whole genome shotgun (WGS) entry which is preliminary data.</text>
</comment>
<dbReference type="AlphaFoldDB" id="A0A9P8T4B6"/>
<gene>
    <name evidence="1" type="ORF">OGATHE_003710</name>
</gene>
<protein>
    <submittedName>
        <fullName evidence="1">Uncharacterized protein</fullName>
    </submittedName>
</protein>
<proteinExistence type="predicted"/>
<evidence type="ECO:0000313" key="2">
    <source>
        <dbReference type="Proteomes" id="UP000788993"/>
    </source>
</evidence>
<sequence length="354" mass="39166">MEHKERLAEAGRKCGLWLRHAHLCAGHLGRVAGDKVVHDLRVGELRDRRKHASGVAREQHNVLRVAVGQAWDFGGRNEVDRVSASSVLGDHGVCVIHHPGDRVVHHVFEHRAKPDCIENFWLFLGRQIETLGVAAALDVENTVVGPAMLVIADQLPVRVCAERGFSCSRQTKEERHVAVLHALVGRRVQCQHLVLHRHEVKHHGENTLFHLTSVLGSQNDHLHLLEVDLDTGGRRHAFGEHVRRELAGVPDREVWLAKVAQLLVGGSDQHVLHEQCVVGPRTDDSHLDSVARVPASKGVDDVHFVSGSEVVDSSALGDLPGLLVNLLVDRSPPDVLCRRLLVDNSLVLRRAARF</sequence>
<accession>A0A9P8T4B6</accession>
<reference evidence="1" key="2">
    <citation type="submission" date="2021-01" db="EMBL/GenBank/DDBJ databases">
        <authorList>
            <person name="Schikora-Tamarit M.A."/>
        </authorList>
    </citation>
    <scope>NUCLEOTIDE SEQUENCE</scope>
    <source>
        <strain evidence="1">NCAIM Y.01608</strain>
    </source>
</reference>
<name>A0A9P8T4B6_9ASCO</name>
<dbReference type="EMBL" id="JAEUBD010001178">
    <property type="protein sequence ID" value="KAH3664895.1"/>
    <property type="molecule type" value="Genomic_DNA"/>
</dbReference>
<dbReference type="Proteomes" id="UP000788993">
    <property type="component" value="Unassembled WGS sequence"/>
</dbReference>
<organism evidence="1 2">
    <name type="scientific">Ogataea polymorpha</name>
    <dbReference type="NCBI Taxonomy" id="460523"/>
    <lineage>
        <taxon>Eukaryota</taxon>
        <taxon>Fungi</taxon>
        <taxon>Dikarya</taxon>
        <taxon>Ascomycota</taxon>
        <taxon>Saccharomycotina</taxon>
        <taxon>Pichiomycetes</taxon>
        <taxon>Pichiales</taxon>
        <taxon>Pichiaceae</taxon>
        <taxon>Ogataea</taxon>
    </lineage>
</organism>
<evidence type="ECO:0000313" key="1">
    <source>
        <dbReference type="EMBL" id="KAH3664895.1"/>
    </source>
</evidence>
<keyword evidence="2" id="KW-1185">Reference proteome</keyword>